<sequence>MELFPGIFTAEPLLCLQNYVGTEMRSVASKPSAQGRALQVLASLGPATLFAWFRGYRSGTCTNNRLDMVILL</sequence>
<evidence type="ECO:0000313" key="1">
    <source>
        <dbReference type="EMBL" id="KAK6539724.1"/>
    </source>
</evidence>
<dbReference type="EMBL" id="JAVHJO010000006">
    <property type="protein sequence ID" value="KAK6539724.1"/>
    <property type="molecule type" value="Genomic_DNA"/>
</dbReference>
<protein>
    <submittedName>
        <fullName evidence="1">Uncharacterized protein</fullName>
    </submittedName>
</protein>
<proteinExistence type="predicted"/>
<evidence type="ECO:0000313" key="2">
    <source>
        <dbReference type="Proteomes" id="UP001365542"/>
    </source>
</evidence>
<comment type="caution">
    <text evidence="1">The sequence shown here is derived from an EMBL/GenBank/DDBJ whole genome shotgun (WGS) entry which is preliminary data.</text>
</comment>
<keyword evidence="2" id="KW-1185">Reference proteome</keyword>
<accession>A0AAV9XCA9</accession>
<organism evidence="1 2">
    <name type="scientific">Orbilia ellipsospora</name>
    <dbReference type="NCBI Taxonomy" id="2528407"/>
    <lineage>
        <taxon>Eukaryota</taxon>
        <taxon>Fungi</taxon>
        <taxon>Dikarya</taxon>
        <taxon>Ascomycota</taxon>
        <taxon>Pezizomycotina</taxon>
        <taxon>Orbiliomycetes</taxon>
        <taxon>Orbiliales</taxon>
        <taxon>Orbiliaceae</taxon>
        <taxon>Orbilia</taxon>
    </lineage>
</organism>
<dbReference type="Proteomes" id="UP001365542">
    <property type="component" value="Unassembled WGS sequence"/>
</dbReference>
<name>A0AAV9XCA9_9PEZI</name>
<reference evidence="1 2" key="1">
    <citation type="submission" date="2019-10" db="EMBL/GenBank/DDBJ databases">
        <authorList>
            <person name="Palmer J.M."/>
        </authorList>
    </citation>
    <scope>NUCLEOTIDE SEQUENCE [LARGE SCALE GENOMIC DNA]</scope>
    <source>
        <strain evidence="1 2">TWF694</strain>
    </source>
</reference>
<gene>
    <name evidence="1" type="ORF">TWF694_009925</name>
</gene>
<dbReference type="AlphaFoldDB" id="A0AAV9XCA9"/>